<feature type="transmembrane region" description="Helical" evidence="1">
    <location>
        <begin position="6"/>
        <end position="25"/>
    </location>
</feature>
<keyword evidence="1" id="KW-0472">Membrane</keyword>
<keyword evidence="3" id="KW-1185">Reference proteome</keyword>
<keyword evidence="1" id="KW-1133">Transmembrane helix</keyword>
<gene>
    <name evidence="2" type="ORF">EXJ73_06625</name>
</gene>
<keyword evidence="1" id="KW-0812">Transmembrane</keyword>
<comment type="caution">
    <text evidence="2">The sequence shown here is derived from an EMBL/GenBank/DDBJ whole genome shotgun (WGS) entry which is preliminary data.</text>
</comment>
<name>A0A9X4LEV2_9BURK</name>
<reference evidence="2" key="1">
    <citation type="submission" date="2019-02" db="EMBL/GenBank/DDBJ databases">
        <title>Draft genome of the type strain Pelomonas aquatica CCUG 52575T.</title>
        <authorList>
            <person name="Gomila M."/>
            <person name="Lalucat J."/>
        </authorList>
    </citation>
    <scope>NUCLEOTIDE SEQUENCE</scope>
    <source>
        <strain evidence="2">CCUG 52575</strain>
    </source>
</reference>
<evidence type="ECO:0000256" key="1">
    <source>
        <dbReference type="SAM" id="Phobius"/>
    </source>
</evidence>
<evidence type="ECO:0000313" key="2">
    <source>
        <dbReference type="EMBL" id="MDG0862147.1"/>
    </source>
</evidence>
<dbReference type="Proteomes" id="UP001152766">
    <property type="component" value="Unassembled WGS sequence"/>
</dbReference>
<proteinExistence type="predicted"/>
<accession>A0A9X4LEV2</accession>
<dbReference type="AlphaFoldDB" id="A0A9X4LEV2"/>
<sequence>MTSAVLKWLANGVIGLVVASTLWMAEAIPSSPRGAASLMLAQMAASADHAASAPSTIPH</sequence>
<dbReference type="EMBL" id="SGUG01000007">
    <property type="protein sequence ID" value="MDG0862147.1"/>
    <property type="molecule type" value="Genomic_DNA"/>
</dbReference>
<evidence type="ECO:0000313" key="3">
    <source>
        <dbReference type="Proteomes" id="UP001152766"/>
    </source>
</evidence>
<protein>
    <submittedName>
        <fullName evidence="2">Uncharacterized protein</fullName>
    </submittedName>
</protein>
<organism evidence="2 3">
    <name type="scientific">Pelomonas aquatica</name>
    <dbReference type="NCBI Taxonomy" id="431058"/>
    <lineage>
        <taxon>Bacteria</taxon>
        <taxon>Pseudomonadati</taxon>
        <taxon>Pseudomonadota</taxon>
        <taxon>Betaproteobacteria</taxon>
        <taxon>Burkholderiales</taxon>
        <taxon>Sphaerotilaceae</taxon>
        <taxon>Roseateles</taxon>
    </lineage>
</organism>
<dbReference type="RefSeq" id="WP_268146345.1">
    <property type="nucleotide sequence ID" value="NZ_JAPPUW010000001.1"/>
</dbReference>